<keyword evidence="3 6" id="KW-0812">Transmembrane</keyword>
<evidence type="ECO:0000256" key="5">
    <source>
        <dbReference type="ARBA" id="ARBA00023136"/>
    </source>
</evidence>
<feature type="domain" description="GtrA/DPMS transmembrane" evidence="7">
    <location>
        <begin position="5"/>
        <end position="127"/>
    </location>
</feature>
<dbReference type="InterPro" id="IPR007267">
    <property type="entry name" value="GtrA_DPMS_TM"/>
</dbReference>
<feature type="transmembrane region" description="Helical" evidence="6">
    <location>
        <begin position="65"/>
        <end position="87"/>
    </location>
</feature>
<evidence type="ECO:0000256" key="1">
    <source>
        <dbReference type="ARBA" id="ARBA00004141"/>
    </source>
</evidence>
<comment type="subcellular location">
    <subcellularLocation>
        <location evidence="1">Membrane</location>
        <topology evidence="1">Multi-pass membrane protein</topology>
    </subcellularLocation>
</comment>
<organism evidence="8 9">
    <name type="scientific">Aquibacillus rhizosphaerae</name>
    <dbReference type="NCBI Taxonomy" id="3051431"/>
    <lineage>
        <taxon>Bacteria</taxon>
        <taxon>Bacillati</taxon>
        <taxon>Bacillota</taxon>
        <taxon>Bacilli</taxon>
        <taxon>Bacillales</taxon>
        <taxon>Bacillaceae</taxon>
        <taxon>Aquibacillus</taxon>
    </lineage>
</organism>
<sequence>MIFSRFLLVGIINTFVGLTTMYILLYTGMSYWTSTALGNAVGACTSYLLNKTFTFRSTLPVQHTVIRYLAVICVCYVIAYAIGIRVATQIIQSIAEVPLLYVEDIAILIGAAMYTLLNYFGQKRFVFLK</sequence>
<feature type="transmembrane region" description="Helical" evidence="6">
    <location>
        <begin position="7"/>
        <end position="25"/>
    </location>
</feature>
<name>A0ABT7L986_9BACI</name>
<reference evidence="8 9" key="1">
    <citation type="submission" date="2023-06" db="EMBL/GenBank/DDBJ databases">
        <title>Aquibacillus rhizosphaerae LR5S19.</title>
        <authorList>
            <person name="Sun J.-Q."/>
        </authorList>
    </citation>
    <scope>NUCLEOTIDE SEQUENCE [LARGE SCALE GENOMIC DNA]</scope>
    <source>
        <strain evidence="8 9">LR5S19</strain>
    </source>
</reference>
<evidence type="ECO:0000256" key="4">
    <source>
        <dbReference type="ARBA" id="ARBA00022989"/>
    </source>
</evidence>
<protein>
    <submittedName>
        <fullName evidence="8">GtrA family protein</fullName>
    </submittedName>
</protein>
<keyword evidence="4 6" id="KW-1133">Transmembrane helix</keyword>
<dbReference type="Proteomes" id="UP001235343">
    <property type="component" value="Unassembled WGS sequence"/>
</dbReference>
<evidence type="ECO:0000256" key="6">
    <source>
        <dbReference type="SAM" id="Phobius"/>
    </source>
</evidence>
<evidence type="ECO:0000256" key="3">
    <source>
        <dbReference type="ARBA" id="ARBA00022692"/>
    </source>
</evidence>
<dbReference type="PANTHER" id="PTHR38459:SF1">
    <property type="entry name" value="PROPHAGE BACTOPRENOL-LINKED GLUCOSE TRANSLOCASE HOMOLOG"/>
    <property type="match status" value="1"/>
</dbReference>
<evidence type="ECO:0000259" key="7">
    <source>
        <dbReference type="Pfam" id="PF04138"/>
    </source>
</evidence>
<evidence type="ECO:0000313" key="9">
    <source>
        <dbReference type="Proteomes" id="UP001235343"/>
    </source>
</evidence>
<feature type="transmembrane region" description="Helical" evidence="6">
    <location>
        <begin position="99"/>
        <end position="120"/>
    </location>
</feature>
<dbReference type="RefSeq" id="WP_285933074.1">
    <property type="nucleotide sequence ID" value="NZ_JASTZU010000048.1"/>
</dbReference>
<comment type="similarity">
    <text evidence="2">Belongs to the GtrA family.</text>
</comment>
<proteinExistence type="inferred from homology"/>
<keyword evidence="9" id="KW-1185">Reference proteome</keyword>
<dbReference type="Pfam" id="PF04138">
    <property type="entry name" value="GtrA_DPMS_TM"/>
    <property type="match status" value="1"/>
</dbReference>
<evidence type="ECO:0000313" key="8">
    <source>
        <dbReference type="EMBL" id="MDL4841792.1"/>
    </source>
</evidence>
<dbReference type="EMBL" id="JASTZU010000048">
    <property type="protein sequence ID" value="MDL4841792.1"/>
    <property type="molecule type" value="Genomic_DNA"/>
</dbReference>
<dbReference type="InterPro" id="IPR051401">
    <property type="entry name" value="GtrA_CellWall_Glycosyl"/>
</dbReference>
<accession>A0ABT7L986</accession>
<comment type="caution">
    <text evidence="8">The sequence shown here is derived from an EMBL/GenBank/DDBJ whole genome shotgun (WGS) entry which is preliminary data.</text>
</comment>
<evidence type="ECO:0000256" key="2">
    <source>
        <dbReference type="ARBA" id="ARBA00009399"/>
    </source>
</evidence>
<keyword evidence="5 6" id="KW-0472">Membrane</keyword>
<gene>
    <name evidence="8" type="ORF">QQS35_15230</name>
</gene>
<dbReference type="PANTHER" id="PTHR38459">
    <property type="entry name" value="PROPHAGE BACTOPRENOL-LINKED GLUCOSE TRANSLOCASE HOMOLOG"/>
    <property type="match status" value="1"/>
</dbReference>